<dbReference type="PANTHER" id="PTHR43854">
    <property type="entry name" value="INDOLEPYRUVATE OXIDOREDUCTASE SUBUNIT IORB"/>
    <property type="match status" value="1"/>
</dbReference>
<accession>A0A6I3SIG9</accession>
<evidence type="ECO:0000259" key="2">
    <source>
        <dbReference type="Pfam" id="PF01558"/>
    </source>
</evidence>
<evidence type="ECO:0000256" key="1">
    <source>
        <dbReference type="ARBA" id="ARBA00023002"/>
    </source>
</evidence>
<name>A0A6I3SIG9_HELMO</name>
<proteinExistence type="predicted"/>
<keyword evidence="3" id="KW-0670">Pyruvate</keyword>
<comment type="caution">
    <text evidence="3">The sequence shown here is derived from an EMBL/GenBank/DDBJ whole genome shotgun (WGS) entry which is preliminary data.</text>
</comment>
<dbReference type="InterPro" id="IPR052198">
    <property type="entry name" value="IorB_Oxidoreductase"/>
</dbReference>
<dbReference type="SUPFAM" id="SSF53323">
    <property type="entry name" value="Pyruvate-ferredoxin oxidoreductase, PFOR, domain III"/>
    <property type="match status" value="1"/>
</dbReference>
<organism evidence="3 4">
    <name type="scientific">Heliobacterium mobile</name>
    <name type="common">Heliobacillus mobilis</name>
    <dbReference type="NCBI Taxonomy" id="28064"/>
    <lineage>
        <taxon>Bacteria</taxon>
        <taxon>Bacillati</taxon>
        <taxon>Bacillota</taxon>
        <taxon>Clostridia</taxon>
        <taxon>Eubacteriales</taxon>
        <taxon>Heliobacteriaceae</taxon>
        <taxon>Heliobacterium</taxon>
    </lineage>
</organism>
<dbReference type="AlphaFoldDB" id="A0A6I3SIG9"/>
<evidence type="ECO:0000313" key="3">
    <source>
        <dbReference type="EMBL" id="MTV48681.1"/>
    </source>
</evidence>
<protein>
    <submittedName>
        <fullName evidence="3">Pyruvate ferredoxin oxidoreductase</fullName>
    </submittedName>
</protein>
<dbReference type="RefSeq" id="WP_155475778.1">
    <property type="nucleotide sequence ID" value="NZ_WNKU01000005.1"/>
</dbReference>
<dbReference type="InterPro" id="IPR002869">
    <property type="entry name" value="Pyrv_flavodox_OxRed_cen"/>
</dbReference>
<reference evidence="3 4" key="1">
    <citation type="submission" date="2019-11" db="EMBL/GenBank/DDBJ databases">
        <title>Whole-genome sequence of a the green, strictly anaerobic photosynthetic bacterium Heliobacillus mobilis DSM 6151.</title>
        <authorList>
            <person name="Kyndt J.A."/>
            <person name="Meyer T.E."/>
        </authorList>
    </citation>
    <scope>NUCLEOTIDE SEQUENCE [LARGE SCALE GENOMIC DNA]</scope>
    <source>
        <strain evidence="3 4">DSM 6151</strain>
    </source>
</reference>
<feature type="domain" description="Pyruvate/ketoisovalerate oxidoreductase catalytic" evidence="2">
    <location>
        <begin position="12"/>
        <end position="190"/>
    </location>
</feature>
<dbReference type="PANTHER" id="PTHR43854:SF1">
    <property type="entry name" value="INDOLEPYRUVATE OXIDOREDUCTASE SUBUNIT IORB"/>
    <property type="match status" value="1"/>
</dbReference>
<dbReference type="GO" id="GO:0016903">
    <property type="term" value="F:oxidoreductase activity, acting on the aldehyde or oxo group of donors"/>
    <property type="evidence" value="ECO:0007669"/>
    <property type="project" value="InterPro"/>
</dbReference>
<dbReference type="EMBL" id="WNKU01000005">
    <property type="protein sequence ID" value="MTV48681.1"/>
    <property type="molecule type" value="Genomic_DNA"/>
</dbReference>
<evidence type="ECO:0000313" key="4">
    <source>
        <dbReference type="Proteomes" id="UP000430670"/>
    </source>
</evidence>
<sequence>MKTFNLVITGVGGQGGVLASRVFAEAALAAGYEVRTSETIGMAQREGSVISHVRIGEKLQGALIPEGTADLLVSLELSESLKGWSKLSPQGQAVINGRTIIPPAVGLGLTQYPEEEIVAFLQSQGTRVRLFDATSAAIEAGTARATNMVMLGALSTLPNMPVSADMLWQAAERILPPRLHEVNRKAFLAGQALGACPQAAPLVS</sequence>
<dbReference type="OrthoDB" id="9789125at2"/>
<dbReference type="Proteomes" id="UP000430670">
    <property type="component" value="Unassembled WGS sequence"/>
</dbReference>
<keyword evidence="4" id="KW-1185">Reference proteome</keyword>
<dbReference type="Pfam" id="PF01558">
    <property type="entry name" value="POR"/>
    <property type="match status" value="1"/>
</dbReference>
<dbReference type="Gene3D" id="3.40.920.10">
    <property type="entry name" value="Pyruvate-ferredoxin oxidoreductase, PFOR, domain III"/>
    <property type="match status" value="1"/>
</dbReference>
<dbReference type="InterPro" id="IPR019752">
    <property type="entry name" value="Pyrv/ketoisovalerate_OxRed_cat"/>
</dbReference>
<keyword evidence="1" id="KW-0560">Oxidoreductase</keyword>
<gene>
    <name evidence="3" type="ORF">GJ688_06775</name>
</gene>